<organism evidence="1 2">
    <name type="scientific">Pterulicium gracile</name>
    <dbReference type="NCBI Taxonomy" id="1884261"/>
    <lineage>
        <taxon>Eukaryota</taxon>
        <taxon>Fungi</taxon>
        <taxon>Dikarya</taxon>
        <taxon>Basidiomycota</taxon>
        <taxon>Agaricomycotina</taxon>
        <taxon>Agaricomycetes</taxon>
        <taxon>Agaricomycetidae</taxon>
        <taxon>Agaricales</taxon>
        <taxon>Pleurotineae</taxon>
        <taxon>Pterulaceae</taxon>
        <taxon>Pterulicium</taxon>
    </lineage>
</organism>
<evidence type="ECO:0000313" key="2">
    <source>
        <dbReference type="Proteomes" id="UP000305067"/>
    </source>
</evidence>
<dbReference type="EMBL" id="ML179017">
    <property type="protein sequence ID" value="TFK95051.1"/>
    <property type="molecule type" value="Genomic_DNA"/>
</dbReference>
<proteinExistence type="predicted"/>
<gene>
    <name evidence="1" type="ORF">BDV98DRAFT_587378</name>
</gene>
<dbReference type="Proteomes" id="UP000305067">
    <property type="component" value="Unassembled WGS sequence"/>
</dbReference>
<sequence length="254" mass="28013">MDRFDLHFREVLIRVQTFRSFSLSTEYHVDGRPRLLFDWSFWKGTSHTLQHLSLTDVALHHQPGFNSTPLPHLLSLEITNPRINDSPGPMGPAPSCQGSVGGYCVRASVVSLFATVTLAVPSIPGGETRLARSRALEELELCSPTFVNDELISHISWLCLRMSLNSCLDATVRTERHEVVWDHYGGKAGARAAWVGRIACDQCKVDVVSKEVAVGGRKQESAHRSCGELIGEVSGYLLGSRHLAEIHAVSTCLR</sequence>
<protein>
    <submittedName>
        <fullName evidence="1">Uncharacterized protein</fullName>
    </submittedName>
</protein>
<evidence type="ECO:0000313" key="1">
    <source>
        <dbReference type="EMBL" id="TFK95051.1"/>
    </source>
</evidence>
<reference evidence="1 2" key="1">
    <citation type="journal article" date="2019" name="Nat. Ecol. Evol.">
        <title>Megaphylogeny resolves global patterns of mushroom evolution.</title>
        <authorList>
            <person name="Varga T."/>
            <person name="Krizsan K."/>
            <person name="Foldi C."/>
            <person name="Dima B."/>
            <person name="Sanchez-Garcia M."/>
            <person name="Sanchez-Ramirez S."/>
            <person name="Szollosi G.J."/>
            <person name="Szarkandi J.G."/>
            <person name="Papp V."/>
            <person name="Albert L."/>
            <person name="Andreopoulos W."/>
            <person name="Angelini C."/>
            <person name="Antonin V."/>
            <person name="Barry K.W."/>
            <person name="Bougher N.L."/>
            <person name="Buchanan P."/>
            <person name="Buyck B."/>
            <person name="Bense V."/>
            <person name="Catcheside P."/>
            <person name="Chovatia M."/>
            <person name="Cooper J."/>
            <person name="Damon W."/>
            <person name="Desjardin D."/>
            <person name="Finy P."/>
            <person name="Geml J."/>
            <person name="Haridas S."/>
            <person name="Hughes K."/>
            <person name="Justo A."/>
            <person name="Karasinski D."/>
            <person name="Kautmanova I."/>
            <person name="Kiss B."/>
            <person name="Kocsube S."/>
            <person name="Kotiranta H."/>
            <person name="LaButti K.M."/>
            <person name="Lechner B.E."/>
            <person name="Liimatainen K."/>
            <person name="Lipzen A."/>
            <person name="Lukacs Z."/>
            <person name="Mihaltcheva S."/>
            <person name="Morgado L.N."/>
            <person name="Niskanen T."/>
            <person name="Noordeloos M.E."/>
            <person name="Ohm R.A."/>
            <person name="Ortiz-Santana B."/>
            <person name="Ovrebo C."/>
            <person name="Racz N."/>
            <person name="Riley R."/>
            <person name="Savchenko A."/>
            <person name="Shiryaev A."/>
            <person name="Soop K."/>
            <person name="Spirin V."/>
            <person name="Szebenyi C."/>
            <person name="Tomsovsky M."/>
            <person name="Tulloss R.E."/>
            <person name="Uehling J."/>
            <person name="Grigoriev I.V."/>
            <person name="Vagvolgyi C."/>
            <person name="Papp T."/>
            <person name="Martin F.M."/>
            <person name="Miettinen O."/>
            <person name="Hibbett D.S."/>
            <person name="Nagy L.G."/>
        </authorList>
    </citation>
    <scope>NUCLEOTIDE SEQUENCE [LARGE SCALE GENOMIC DNA]</scope>
    <source>
        <strain evidence="1 2">CBS 309.79</strain>
    </source>
</reference>
<keyword evidence="2" id="KW-1185">Reference proteome</keyword>
<accession>A0A5C3PZS9</accession>
<name>A0A5C3PZS9_9AGAR</name>
<dbReference type="AlphaFoldDB" id="A0A5C3PZS9"/>